<evidence type="ECO:0000313" key="2">
    <source>
        <dbReference type="EMBL" id="MBP2111322.1"/>
    </source>
</evidence>
<evidence type="ECO:0000313" key="3">
    <source>
        <dbReference type="Proteomes" id="UP000773462"/>
    </source>
</evidence>
<dbReference type="Proteomes" id="UP000773462">
    <property type="component" value="Unassembled WGS sequence"/>
</dbReference>
<dbReference type="EMBL" id="JAGGLV010000003">
    <property type="protein sequence ID" value="MBP2111322.1"/>
    <property type="molecule type" value="Genomic_DNA"/>
</dbReference>
<feature type="transmembrane region" description="Helical" evidence="1">
    <location>
        <begin position="412"/>
        <end position="432"/>
    </location>
</feature>
<keyword evidence="1" id="KW-1133">Transmembrane helix</keyword>
<name>A0ABS4NMN8_9BACL</name>
<comment type="caution">
    <text evidence="2">The sequence shown here is derived from an EMBL/GenBank/DDBJ whole genome shotgun (WGS) entry which is preliminary data.</text>
</comment>
<sequence>MRKSYLSLFTLVFWIPAVILSILVWNDYSGYVRSAADRLLPVKALYYLDQGKKVLAVTDSSNGLMATLYDAGTHKAEQEVELRSDIHRQRLVSYQAGKLVVATKDNMSLQVNVIDPADGAKELVQGSFNIPTFLSSDGHEWRGRLLFAGADKSSAVHVAEVSQAQLHYVNLNGSAALPARPVSIREAFFSFQEAHSLPVYEVGLKDGRTAYASALFGKDGIPLLGLRGAQESAPEAQKRVGQEFAAQLGLDNTRLLRVSSEYPKQVHYYNEAAGKWGEAVKTPEPVYQARLFPLNDQETLIAGSTTEDEIKGTLRGYLYHEQTGEFTNVNAALKTLSYDQLQDPKLSFYKEANNDTLYYSSPDSLGGWLLVKEGLSGQISNGELQQWQMAAGEDQLSAATFKNYVLTWNALVVNWVIWLAIPLLMVVGLLWLPQLLIRKRWQKLAEGVLIQGTVINLAETGMLVNEQPQVRLIVRFTDQGQSKEVQIKQVISYLNPIRPGDQVMISYNRSKHTATLVRESELKNQAPPRIIHDAVLRQIEACGPVNRGQALLLHLEAAGQSYSVPVVQPSGFVYRTGERADLIITSGNARLLRYGPAERSDQANQLTLEAEITRVQRLPVKIAGQNLLLLEIVMVNGKERLRKVNSQFVPENLEVTVGAVVPVTAKPEEVALQSRLLQGKQGSASVRSVDYRGTTGDRPLATITVERSGQSYRIRQSIEPVYGVEAGDELWIAYDERTGEATIVNYAT</sequence>
<keyword evidence="1" id="KW-0812">Transmembrane</keyword>
<protein>
    <submittedName>
        <fullName evidence="2">Uncharacterized protein</fullName>
    </submittedName>
</protein>
<reference evidence="2 3" key="1">
    <citation type="submission" date="2021-03" db="EMBL/GenBank/DDBJ databases">
        <title>Genomic Encyclopedia of Type Strains, Phase IV (KMG-IV): sequencing the most valuable type-strain genomes for metagenomic binning, comparative biology and taxonomic classification.</title>
        <authorList>
            <person name="Goeker M."/>
        </authorList>
    </citation>
    <scope>NUCLEOTIDE SEQUENCE [LARGE SCALE GENOMIC DNA]</scope>
    <source>
        <strain evidence="2 3">DSM 101953</strain>
    </source>
</reference>
<accession>A0ABS4NMN8</accession>
<keyword evidence="1" id="KW-0472">Membrane</keyword>
<proteinExistence type="predicted"/>
<keyword evidence="3" id="KW-1185">Reference proteome</keyword>
<dbReference type="RefSeq" id="WP_209870967.1">
    <property type="nucleotide sequence ID" value="NZ_JAGGLV010000003.1"/>
</dbReference>
<evidence type="ECO:0000256" key="1">
    <source>
        <dbReference type="SAM" id="Phobius"/>
    </source>
</evidence>
<gene>
    <name evidence="2" type="ORF">J2Z70_001463</name>
</gene>
<feature type="transmembrane region" description="Helical" evidence="1">
    <location>
        <begin position="5"/>
        <end position="25"/>
    </location>
</feature>
<organism evidence="2 3">
    <name type="scientific">Paenibacillus silagei</name>
    <dbReference type="NCBI Taxonomy" id="1670801"/>
    <lineage>
        <taxon>Bacteria</taxon>
        <taxon>Bacillati</taxon>
        <taxon>Bacillota</taxon>
        <taxon>Bacilli</taxon>
        <taxon>Bacillales</taxon>
        <taxon>Paenibacillaceae</taxon>
        <taxon>Paenibacillus</taxon>
    </lineage>
</organism>